<dbReference type="Proteomes" id="UP000193804">
    <property type="component" value="Unassembled WGS sequence"/>
</dbReference>
<dbReference type="RefSeq" id="WP_085519099.1">
    <property type="nucleotide sequence ID" value="NZ_FXAW01000011.1"/>
</dbReference>
<organism evidence="2 3">
    <name type="scientific">Marivirga sericea</name>
    <dbReference type="NCBI Taxonomy" id="1028"/>
    <lineage>
        <taxon>Bacteria</taxon>
        <taxon>Pseudomonadati</taxon>
        <taxon>Bacteroidota</taxon>
        <taxon>Cytophagia</taxon>
        <taxon>Cytophagales</taxon>
        <taxon>Marivirgaceae</taxon>
        <taxon>Marivirga</taxon>
    </lineage>
</organism>
<reference evidence="3" key="1">
    <citation type="submission" date="2017-04" db="EMBL/GenBank/DDBJ databases">
        <authorList>
            <person name="Varghese N."/>
            <person name="Submissions S."/>
        </authorList>
    </citation>
    <scope>NUCLEOTIDE SEQUENCE [LARGE SCALE GENOMIC DNA]</scope>
    <source>
        <strain evidence="3">DSM 4125</strain>
    </source>
</reference>
<accession>A0A1X7LGW4</accession>
<gene>
    <name evidence="2" type="ORF">SAMN05661096_03982</name>
</gene>
<proteinExistence type="predicted"/>
<feature type="signal peptide" evidence="1">
    <location>
        <begin position="1"/>
        <end position="22"/>
    </location>
</feature>
<dbReference type="OrthoDB" id="638836at2"/>
<dbReference type="AlphaFoldDB" id="A0A1X7LGW4"/>
<keyword evidence="3" id="KW-1185">Reference proteome</keyword>
<evidence type="ECO:0000313" key="2">
    <source>
        <dbReference type="EMBL" id="SMG52573.1"/>
    </source>
</evidence>
<evidence type="ECO:0000256" key="1">
    <source>
        <dbReference type="SAM" id="SignalP"/>
    </source>
</evidence>
<evidence type="ECO:0008006" key="4">
    <source>
        <dbReference type="Google" id="ProtNLM"/>
    </source>
</evidence>
<sequence>MKTFLRFTMIALLMGFAQVLFAQDSRNLQFFRPVGQPGLNVFETSKADTVDYEGIKVRVGGDFAMQFQGLSQSNDAAAGSGLELKELNSNMNLPTANLNLDVQMYDGVRLHLRTYLSARHHAEAWVKGGHLQIDKLDFISEGFMEGLMKYTTLTVGLDEFNYGDAHFRRTDNARAIYNPFVGNYIMDAFSTEAFGEVTVQNNGLLAVVGVTNGKLNQSVTSGNDNKLSFYTKLGFDKQISDDFRARLTGSWYVNTGTSTGTWLYGGDRGGSRYYQVLHTVGNEDLGVASQGSDFDGRFNARFTKISAIQINPFIKAGGFEFFGIYEVASGLNEGDGAMTQIAGEAVYRFGANERYYLGGRYNTVNGKMAEAAPEDMNISRFNIGGGWFLTDNIITKVEYVNQQYNGDAWTGRFAGAEFKGVMIEAAISF</sequence>
<name>A0A1X7LGW4_9BACT</name>
<dbReference type="EMBL" id="FXAW01000011">
    <property type="protein sequence ID" value="SMG52573.1"/>
    <property type="molecule type" value="Genomic_DNA"/>
</dbReference>
<dbReference type="STRING" id="1028.SAMN05661096_03982"/>
<protein>
    <recommendedName>
        <fullName evidence="4">Phosphate-selective porin O and P</fullName>
    </recommendedName>
</protein>
<dbReference type="SUPFAM" id="SSF56935">
    <property type="entry name" value="Porins"/>
    <property type="match status" value="1"/>
</dbReference>
<evidence type="ECO:0000313" key="3">
    <source>
        <dbReference type="Proteomes" id="UP000193804"/>
    </source>
</evidence>
<keyword evidence="1" id="KW-0732">Signal</keyword>
<feature type="chain" id="PRO_5012485452" description="Phosphate-selective porin O and P" evidence="1">
    <location>
        <begin position="23"/>
        <end position="429"/>
    </location>
</feature>